<comment type="caution">
    <text evidence="1">The sequence shown here is derived from an EMBL/GenBank/DDBJ whole genome shotgun (WGS) entry which is preliminary data.</text>
</comment>
<evidence type="ECO:0000313" key="1">
    <source>
        <dbReference type="EMBL" id="MBA0853021.1"/>
    </source>
</evidence>
<reference evidence="1 2" key="1">
    <citation type="journal article" date="2019" name="Genome Biol. Evol.">
        <title>Insights into the evolution of the New World diploid cottons (Gossypium, subgenus Houzingenia) based on genome sequencing.</title>
        <authorList>
            <person name="Grover C.E."/>
            <person name="Arick M.A. 2nd"/>
            <person name="Thrash A."/>
            <person name="Conover J.L."/>
            <person name="Sanders W.S."/>
            <person name="Peterson D.G."/>
            <person name="Frelichowski J.E."/>
            <person name="Scheffler J.A."/>
            <person name="Scheffler B.E."/>
            <person name="Wendel J.F."/>
        </authorList>
    </citation>
    <scope>NUCLEOTIDE SEQUENCE [LARGE SCALE GENOMIC DNA]</scope>
    <source>
        <strain evidence="1">1</strain>
        <tissue evidence="1">Leaf</tissue>
    </source>
</reference>
<evidence type="ECO:0000313" key="2">
    <source>
        <dbReference type="Proteomes" id="UP000593576"/>
    </source>
</evidence>
<dbReference type="OrthoDB" id="10388577at2759"/>
<dbReference type="Proteomes" id="UP000593576">
    <property type="component" value="Unassembled WGS sequence"/>
</dbReference>
<dbReference type="EMBL" id="JABFAF010000004">
    <property type="protein sequence ID" value="MBA0853021.1"/>
    <property type="molecule type" value="Genomic_DNA"/>
</dbReference>
<protein>
    <submittedName>
        <fullName evidence="1">Uncharacterized protein</fullName>
    </submittedName>
</protein>
<feature type="non-terminal residue" evidence="1">
    <location>
        <position position="59"/>
    </location>
</feature>
<organism evidence="1 2">
    <name type="scientific">Gossypium schwendimanii</name>
    <name type="common">Cotton</name>
    <dbReference type="NCBI Taxonomy" id="34291"/>
    <lineage>
        <taxon>Eukaryota</taxon>
        <taxon>Viridiplantae</taxon>
        <taxon>Streptophyta</taxon>
        <taxon>Embryophyta</taxon>
        <taxon>Tracheophyta</taxon>
        <taxon>Spermatophyta</taxon>
        <taxon>Magnoliopsida</taxon>
        <taxon>eudicotyledons</taxon>
        <taxon>Gunneridae</taxon>
        <taxon>Pentapetalae</taxon>
        <taxon>rosids</taxon>
        <taxon>malvids</taxon>
        <taxon>Malvales</taxon>
        <taxon>Malvaceae</taxon>
        <taxon>Malvoideae</taxon>
        <taxon>Gossypium</taxon>
    </lineage>
</organism>
<dbReference type="AlphaFoldDB" id="A0A7J9L2V9"/>
<proteinExistence type="predicted"/>
<keyword evidence="2" id="KW-1185">Reference proteome</keyword>
<name>A0A7J9L2V9_GOSSC</name>
<gene>
    <name evidence="1" type="ORF">Goshw_012499</name>
</gene>
<sequence length="59" mass="6848">MVLMVLSQYGYNQCIPTTAGLNRVEALVQDPRFWKTSKKIRIKWDQTLSLQSGTFFNHS</sequence>
<accession>A0A7J9L2V9</accession>